<dbReference type="SMART" id="SM00331">
    <property type="entry name" value="PP2C_SIG"/>
    <property type="match status" value="1"/>
</dbReference>
<evidence type="ECO:0000313" key="5">
    <source>
        <dbReference type="Proteomes" id="UP001500124"/>
    </source>
</evidence>
<dbReference type="InterPro" id="IPR029016">
    <property type="entry name" value="GAF-like_dom_sf"/>
</dbReference>
<evidence type="ECO:0000313" key="4">
    <source>
        <dbReference type="EMBL" id="GAA5051859.1"/>
    </source>
</evidence>
<dbReference type="InterPro" id="IPR001932">
    <property type="entry name" value="PPM-type_phosphatase-like_dom"/>
</dbReference>
<dbReference type="InterPro" id="IPR000014">
    <property type="entry name" value="PAS"/>
</dbReference>
<dbReference type="SUPFAM" id="SSF55785">
    <property type="entry name" value="PYP-like sensor domain (PAS domain)"/>
    <property type="match status" value="1"/>
</dbReference>
<dbReference type="RefSeq" id="WP_345668005.1">
    <property type="nucleotide sequence ID" value="NZ_BAABKC010000029.1"/>
</dbReference>
<organism evidence="4 5">
    <name type="scientific">Streptomyces similanensis</name>
    <dbReference type="NCBI Taxonomy" id="1274988"/>
    <lineage>
        <taxon>Bacteria</taxon>
        <taxon>Bacillati</taxon>
        <taxon>Actinomycetota</taxon>
        <taxon>Actinomycetes</taxon>
        <taxon>Kitasatosporales</taxon>
        <taxon>Streptomycetaceae</taxon>
        <taxon>Streptomyces</taxon>
    </lineage>
</organism>
<name>A0ABP9K822_9ACTN</name>
<dbReference type="SUPFAM" id="SSF55781">
    <property type="entry name" value="GAF domain-like"/>
    <property type="match status" value="1"/>
</dbReference>
<feature type="compositionally biased region" description="Low complexity" evidence="2">
    <location>
        <begin position="570"/>
        <end position="581"/>
    </location>
</feature>
<dbReference type="InterPro" id="IPR052016">
    <property type="entry name" value="Bact_Sigma-Reg"/>
</dbReference>
<dbReference type="PROSITE" id="PS50112">
    <property type="entry name" value="PAS"/>
    <property type="match status" value="1"/>
</dbReference>
<dbReference type="SMART" id="SM00065">
    <property type="entry name" value="GAF"/>
    <property type="match status" value="1"/>
</dbReference>
<dbReference type="Proteomes" id="UP001500124">
    <property type="component" value="Unassembled WGS sequence"/>
</dbReference>
<comment type="caution">
    <text evidence="4">The sequence shown here is derived from an EMBL/GenBank/DDBJ whole genome shotgun (WGS) entry which is preliminary data.</text>
</comment>
<feature type="region of interest" description="Disordered" evidence="2">
    <location>
        <begin position="569"/>
        <end position="661"/>
    </location>
</feature>
<dbReference type="InterPro" id="IPR013656">
    <property type="entry name" value="PAS_4"/>
</dbReference>
<protein>
    <submittedName>
        <fullName evidence="4">SpoIIE family protein phosphatase</fullName>
    </submittedName>
</protein>
<dbReference type="PANTHER" id="PTHR43156:SF2">
    <property type="entry name" value="STAGE II SPORULATION PROTEIN E"/>
    <property type="match status" value="1"/>
</dbReference>
<keyword evidence="5" id="KW-1185">Reference proteome</keyword>
<dbReference type="Gene3D" id="3.30.450.20">
    <property type="entry name" value="PAS domain"/>
    <property type="match status" value="1"/>
</dbReference>
<keyword evidence="1" id="KW-0378">Hydrolase</keyword>
<dbReference type="Gene3D" id="3.60.40.10">
    <property type="entry name" value="PPM-type phosphatase domain"/>
    <property type="match status" value="1"/>
</dbReference>
<dbReference type="InterPro" id="IPR003018">
    <property type="entry name" value="GAF"/>
</dbReference>
<dbReference type="Gene3D" id="3.30.450.40">
    <property type="match status" value="1"/>
</dbReference>
<dbReference type="InterPro" id="IPR036457">
    <property type="entry name" value="PPM-type-like_dom_sf"/>
</dbReference>
<feature type="region of interest" description="Disordered" evidence="2">
    <location>
        <begin position="63"/>
        <end position="93"/>
    </location>
</feature>
<dbReference type="Pfam" id="PF07228">
    <property type="entry name" value="SpoIIE"/>
    <property type="match status" value="1"/>
</dbReference>
<dbReference type="EMBL" id="BAABKC010000029">
    <property type="protein sequence ID" value="GAA5051859.1"/>
    <property type="molecule type" value="Genomic_DNA"/>
</dbReference>
<evidence type="ECO:0000256" key="2">
    <source>
        <dbReference type="SAM" id="MobiDB-lite"/>
    </source>
</evidence>
<accession>A0ABP9K822</accession>
<dbReference type="SMART" id="SM00091">
    <property type="entry name" value="PAS"/>
    <property type="match status" value="1"/>
</dbReference>
<proteinExistence type="predicted"/>
<feature type="domain" description="PAS" evidence="3">
    <location>
        <begin position="18"/>
        <end position="64"/>
    </location>
</feature>
<dbReference type="SUPFAM" id="SSF81606">
    <property type="entry name" value="PP2C-like"/>
    <property type="match status" value="1"/>
</dbReference>
<dbReference type="CDD" id="cd00130">
    <property type="entry name" value="PAS"/>
    <property type="match status" value="1"/>
</dbReference>
<reference evidence="5" key="1">
    <citation type="journal article" date="2019" name="Int. J. Syst. Evol. Microbiol.">
        <title>The Global Catalogue of Microorganisms (GCM) 10K type strain sequencing project: providing services to taxonomists for standard genome sequencing and annotation.</title>
        <authorList>
            <consortium name="The Broad Institute Genomics Platform"/>
            <consortium name="The Broad Institute Genome Sequencing Center for Infectious Disease"/>
            <person name="Wu L."/>
            <person name="Ma J."/>
        </authorList>
    </citation>
    <scope>NUCLEOTIDE SEQUENCE [LARGE SCALE GENOMIC DNA]</scope>
    <source>
        <strain evidence="5">JCM 18410</strain>
    </source>
</reference>
<dbReference type="NCBIfam" id="TIGR00229">
    <property type="entry name" value="sensory_box"/>
    <property type="match status" value="1"/>
</dbReference>
<dbReference type="PANTHER" id="PTHR43156">
    <property type="entry name" value="STAGE II SPORULATION PROTEIN E-RELATED"/>
    <property type="match status" value="1"/>
</dbReference>
<evidence type="ECO:0000259" key="3">
    <source>
        <dbReference type="PROSITE" id="PS50112"/>
    </source>
</evidence>
<dbReference type="InterPro" id="IPR035965">
    <property type="entry name" value="PAS-like_dom_sf"/>
</dbReference>
<gene>
    <name evidence="4" type="ORF">GCM10023336_20850</name>
</gene>
<evidence type="ECO:0000256" key="1">
    <source>
        <dbReference type="ARBA" id="ARBA00022801"/>
    </source>
</evidence>
<sequence>MSGAGTADPALDPDFPLQVLRDLGTGVFTLDTAGRITYVNPWAQRLLRRELDDMLGEDAHDLLHRRPDGSPVPREQCAMQTPMRGSRTAEEGSEEYFLRSDGTTVPIIWSTTPLRVAGRVAGLVVVFSDFSLHRAAEERMAAHTAALEALTARLNLLADVSAVLMTALDSHHRMRRLLRVLVPELGDWASVSLYSERTGALERVAVRCPAHQRRAKRLQGPLPPLPAGVRAAVARILSADEPVPLTAEEMRDPDAPLATTHGKLFERLGGHSAVVVPLTARRNHYGMLTLGRTGDSPAPTRAEIRLLADIGRRLALVLDNARLYQEQRNVSETMQRQLLAPLPQVDHLRMAARYLPAQRAMEVGGDWYDAFLLADGVMALVIGDVVGHDLKAAAHMAEVRNMLRALAWDQQHPPSLIVCRLDEAVTNTSDAPMATLVFARIEGPEGGPWRMNWVNAGHPPPLLVTREGDARYLTGGHGPLIGMSATLHLGLSWPDAYEELPPGSTLLLYTDGLVESRGRPIDLGLAKLRHHASVLVRRPTGGTVDEFCDELLRRIAPSGDDVALLALRLPPSGAGAPGDRSAPPPPQSPYSPAAPDRSAPGSLQEDAPVKDPTRGLRGQFPGDGPPEGFGGGPPEEVRDGPSEKFGGGSPEEGSGDSDEEE</sequence>
<dbReference type="Pfam" id="PF08448">
    <property type="entry name" value="PAS_4"/>
    <property type="match status" value="1"/>
</dbReference>
<dbReference type="Pfam" id="PF01590">
    <property type="entry name" value="GAF"/>
    <property type="match status" value="1"/>
</dbReference>